<dbReference type="Gene3D" id="2.40.33.10">
    <property type="entry name" value="PK beta-barrel domain-like"/>
    <property type="match status" value="1"/>
</dbReference>
<comment type="cofactor">
    <cofactor evidence="1">
        <name>K(+)</name>
        <dbReference type="ChEBI" id="CHEBI:29103"/>
    </cofactor>
</comment>
<dbReference type="PRINTS" id="PR01050">
    <property type="entry name" value="PYRUVTKNASE"/>
</dbReference>
<keyword evidence="5 14" id="KW-0808">Transferase</keyword>
<dbReference type="GO" id="GO:0016301">
    <property type="term" value="F:kinase activity"/>
    <property type="evidence" value="ECO:0007669"/>
    <property type="project" value="UniProtKB-KW"/>
</dbReference>
<evidence type="ECO:0000256" key="11">
    <source>
        <dbReference type="ARBA" id="ARBA00023152"/>
    </source>
</evidence>
<evidence type="ECO:0000256" key="3">
    <source>
        <dbReference type="ARBA" id="ARBA00008663"/>
    </source>
</evidence>
<dbReference type="Gene3D" id="3.40.1380.20">
    <property type="entry name" value="Pyruvate kinase, C-terminal domain"/>
    <property type="match status" value="1"/>
</dbReference>
<organism evidence="17 18">
    <name type="scientific">Canavalia gladiata</name>
    <name type="common">Sword bean</name>
    <name type="synonym">Dolichos gladiatus</name>
    <dbReference type="NCBI Taxonomy" id="3824"/>
    <lineage>
        <taxon>Eukaryota</taxon>
        <taxon>Viridiplantae</taxon>
        <taxon>Streptophyta</taxon>
        <taxon>Embryophyta</taxon>
        <taxon>Tracheophyta</taxon>
        <taxon>Spermatophyta</taxon>
        <taxon>Magnoliopsida</taxon>
        <taxon>eudicotyledons</taxon>
        <taxon>Gunneridae</taxon>
        <taxon>Pentapetalae</taxon>
        <taxon>rosids</taxon>
        <taxon>fabids</taxon>
        <taxon>Fabales</taxon>
        <taxon>Fabaceae</taxon>
        <taxon>Papilionoideae</taxon>
        <taxon>50 kb inversion clade</taxon>
        <taxon>NPAAA clade</taxon>
        <taxon>indigoferoid/millettioid clade</taxon>
        <taxon>Phaseoleae</taxon>
        <taxon>Canavalia</taxon>
    </lineage>
</organism>
<dbReference type="GO" id="GO:0005524">
    <property type="term" value="F:ATP binding"/>
    <property type="evidence" value="ECO:0007669"/>
    <property type="project" value="UniProtKB-KW"/>
</dbReference>
<keyword evidence="12" id="KW-0670">Pyruvate</keyword>
<accession>A0AAN9LJL0</accession>
<dbReference type="Pfam" id="PF00224">
    <property type="entry name" value="PK"/>
    <property type="match status" value="1"/>
</dbReference>
<evidence type="ECO:0000259" key="15">
    <source>
        <dbReference type="Pfam" id="PF00224"/>
    </source>
</evidence>
<evidence type="ECO:0000256" key="13">
    <source>
        <dbReference type="ARBA" id="ARBA00048152"/>
    </source>
</evidence>
<keyword evidence="18" id="KW-1185">Reference proteome</keyword>
<keyword evidence="8 14" id="KW-0418">Kinase</keyword>
<dbReference type="GO" id="GO:0004743">
    <property type="term" value="F:pyruvate kinase activity"/>
    <property type="evidence" value="ECO:0007669"/>
    <property type="project" value="UniProtKB-EC"/>
</dbReference>
<dbReference type="FunFam" id="2.40.33.10:FF:000004">
    <property type="entry name" value="Pyruvate kinase"/>
    <property type="match status" value="1"/>
</dbReference>
<dbReference type="Proteomes" id="UP001367508">
    <property type="component" value="Unassembled WGS sequence"/>
</dbReference>
<comment type="caution">
    <text evidence="17">The sequence shown here is derived from an EMBL/GenBank/DDBJ whole genome shotgun (WGS) entry which is preliminary data.</text>
</comment>
<keyword evidence="7" id="KW-0547">Nucleotide-binding</keyword>
<evidence type="ECO:0000256" key="12">
    <source>
        <dbReference type="ARBA" id="ARBA00023317"/>
    </source>
</evidence>
<dbReference type="PANTHER" id="PTHR11817">
    <property type="entry name" value="PYRUVATE KINASE"/>
    <property type="match status" value="1"/>
</dbReference>
<feature type="domain" description="Pyruvate kinase C-terminal" evidence="16">
    <location>
        <begin position="368"/>
        <end position="462"/>
    </location>
</feature>
<evidence type="ECO:0000313" key="18">
    <source>
        <dbReference type="Proteomes" id="UP001367508"/>
    </source>
</evidence>
<dbReference type="GO" id="GO:0030955">
    <property type="term" value="F:potassium ion binding"/>
    <property type="evidence" value="ECO:0007669"/>
    <property type="project" value="InterPro"/>
</dbReference>
<dbReference type="AlphaFoldDB" id="A0AAN9LJL0"/>
<keyword evidence="11 14" id="KW-0324">Glycolysis</keyword>
<dbReference type="InterPro" id="IPR015813">
    <property type="entry name" value="Pyrv/PenolPyrv_kinase-like_dom"/>
</dbReference>
<dbReference type="InterPro" id="IPR001697">
    <property type="entry name" value="Pyr_Knase"/>
</dbReference>
<dbReference type="InterPro" id="IPR015806">
    <property type="entry name" value="Pyrv_Knase_insert_dom_sf"/>
</dbReference>
<evidence type="ECO:0000313" key="17">
    <source>
        <dbReference type="EMBL" id="KAK7337169.1"/>
    </source>
</evidence>
<gene>
    <name evidence="17" type="ORF">VNO77_17731</name>
</gene>
<dbReference type="Pfam" id="PF02887">
    <property type="entry name" value="PK_C"/>
    <property type="match status" value="1"/>
</dbReference>
<comment type="similarity">
    <text evidence="3 14">Belongs to the pyruvate kinase family.</text>
</comment>
<dbReference type="InterPro" id="IPR036918">
    <property type="entry name" value="Pyrv_Knase_C_sf"/>
</dbReference>
<evidence type="ECO:0000256" key="9">
    <source>
        <dbReference type="ARBA" id="ARBA00022840"/>
    </source>
</evidence>
<keyword evidence="9" id="KW-0067">ATP-binding</keyword>
<dbReference type="SUPFAM" id="SSF50800">
    <property type="entry name" value="PK beta-barrel domain-like"/>
    <property type="match status" value="1"/>
</dbReference>
<comment type="catalytic activity">
    <reaction evidence="13 14">
        <text>pyruvate + ATP = phosphoenolpyruvate + ADP + H(+)</text>
        <dbReference type="Rhea" id="RHEA:18157"/>
        <dbReference type="ChEBI" id="CHEBI:15361"/>
        <dbReference type="ChEBI" id="CHEBI:15378"/>
        <dbReference type="ChEBI" id="CHEBI:30616"/>
        <dbReference type="ChEBI" id="CHEBI:58702"/>
        <dbReference type="ChEBI" id="CHEBI:456216"/>
        <dbReference type="EC" id="2.7.1.40"/>
    </reaction>
</comment>
<dbReference type="EC" id="2.7.1.40" evidence="4 14"/>
<evidence type="ECO:0000256" key="6">
    <source>
        <dbReference type="ARBA" id="ARBA00022723"/>
    </source>
</evidence>
<evidence type="ECO:0000256" key="8">
    <source>
        <dbReference type="ARBA" id="ARBA00022777"/>
    </source>
</evidence>
<dbReference type="InterPro" id="IPR015795">
    <property type="entry name" value="Pyrv_Knase_C"/>
</dbReference>
<proteinExistence type="inferred from homology"/>
<feature type="domain" description="Pyruvate kinase barrel" evidence="15">
    <location>
        <begin position="210"/>
        <end position="333"/>
    </location>
</feature>
<evidence type="ECO:0000256" key="14">
    <source>
        <dbReference type="RuleBase" id="RU000504"/>
    </source>
</evidence>
<name>A0AAN9LJL0_CANGL</name>
<protein>
    <recommendedName>
        <fullName evidence="4 14">Pyruvate kinase</fullName>
        <ecNumber evidence="4 14">2.7.1.40</ecNumber>
    </recommendedName>
</protein>
<comment type="pathway">
    <text evidence="2 14">Carbohydrate degradation; glycolysis; pyruvate from D-glyceraldehyde 3-phosphate: step 5/5.</text>
</comment>
<evidence type="ECO:0000256" key="7">
    <source>
        <dbReference type="ARBA" id="ARBA00022741"/>
    </source>
</evidence>
<reference evidence="17 18" key="1">
    <citation type="submission" date="2024-01" db="EMBL/GenBank/DDBJ databases">
        <title>The genomes of 5 underutilized Papilionoideae crops provide insights into root nodulation and disease resistanc.</title>
        <authorList>
            <person name="Jiang F."/>
        </authorList>
    </citation>
    <scope>NUCLEOTIDE SEQUENCE [LARGE SCALE GENOMIC DNA]</scope>
    <source>
        <strain evidence="17">LVBAO_FW01</strain>
        <tissue evidence="17">Leaves</tissue>
    </source>
</reference>
<evidence type="ECO:0000256" key="1">
    <source>
        <dbReference type="ARBA" id="ARBA00001958"/>
    </source>
</evidence>
<evidence type="ECO:0000256" key="4">
    <source>
        <dbReference type="ARBA" id="ARBA00012142"/>
    </source>
</evidence>
<sequence>MHSSHLLLEEPIRMVSILEPSKASFFPAMTKIVGTLGPKSRSVEVISGCLKAGMSVARFDFSWGDPEYHQDTLENLKAAVKTTKKLCAVMLDTVGAEMQVVNKSEKSISLQADGQVVLTPDQGQEASSQILPINFDGLAKSVKKGDTIFVGQYLFTGSETTSVWLEVSQVTEKDVICTIKNSATLAGSLFTLHASQIHIDLPTLSDKDKEAREFLSKLGDLSQTQIFAKIENVEGLTHFDEILQEADGIILSRGNLGIDLPPEKVFLFQKSALYKCNMAGKPAVLTRVVDSMTDNLRPTRAEATDVANAVLDGSDAILLGAEILRGLYPVETISTVGKICAEAEKVFNQDLYFKKTVKYVGEPMTHLESIASSAVRSAIKVKASVIICFTSSGRAARLIAKYRPTMPVLSVVIPRLKTNQLKWSFSGAFEDQLPIHLWESLFTTNARQSLIVRGLFPMLADPRHPIKLQSSYWGLVLFICSASIHVTAPKLLVVARAMVLKLKLSCCTLYILLQTTTPSLIDLRLVNDDLKLCLQAESTSATNESILKVALDHGKASGVIKPHDRVVVCQKVGDASVVKIIELED</sequence>
<dbReference type="Gene3D" id="3.20.20.60">
    <property type="entry name" value="Phosphoenolpyruvate-binding domains"/>
    <property type="match status" value="2"/>
</dbReference>
<evidence type="ECO:0000256" key="5">
    <source>
        <dbReference type="ARBA" id="ARBA00022679"/>
    </source>
</evidence>
<dbReference type="InterPro" id="IPR011037">
    <property type="entry name" value="Pyrv_Knase-like_insert_dom_sf"/>
</dbReference>
<evidence type="ECO:0000256" key="2">
    <source>
        <dbReference type="ARBA" id="ARBA00004997"/>
    </source>
</evidence>
<evidence type="ECO:0000259" key="16">
    <source>
        <dbReference type="Pfam" id="PF02887"/>
    </source>
</evidence>
<dbReference type="SUPFAM" id="SSF52935">
    <property type="entry name" value="PK C-terminal domain-like"/>
    <property type="match status" value="1"/>
</dbReference>
<dbReference type="SUPFAM" id="SSF51621">
    <property type="entry name" value="Phosphoenolpyruvate/pyruvate domain"/>
    <property type="match status" value="1"/>
</dbReference>
<dbReference type="InterPro" id="IPR015793">
    <property type="entry name" value="Pyrv_Knase_brl"/>
</dbReference>
<dbReference type="InterPro" id="IPR040442">
    <property type="entry name" value="Pyrv_kinase-like_dom_sf"/>
</dbReference>
<evidence type="ECO:0000256" key="10">
    <source>
        <dbReference type="ARBA" id="ARBA00022842"/>
    </source>
</evidence>
<keyword evidence="10 14" id="KW-0460">Magnesium</keyword>
<keyword evidence="6" id="KW-0479">Metal-binding</keyword>
<dbReference type="GO" id="GO:0000287">
    <property type="term" value="F:magnesium ion binding"/>
    <property type="evidence" value="ECO:0007669"/>
    <property type="project" value="InterPro"/>
</dbReference>
<dbReference type="EMBL" id="JAYMYQ010000004">
    <property type="protein sequence ID" value="KAK7337169.1"/>
    <property type="molecule type" value="Genomic_DNA"/>
</dbReference>